<organism evidence="1 2">
    <name type="scientific">Ruthenibacterium lactatiformans</name>
    <dbReference type="NCBI Taxonomy" id="1550024"/>
    <lineage>
        <taxon>Bacteria</taxon>
        <taxon>Bacillati</taxon>
        <taxon>Bacillota</taxon>
        <taxon>Clostridia</taxon>
        <taxon>Eubacteriales</taxon>
        <taxon>Oscillospiraceae</taxon>
        <taxon>Ruthenibacterium</taxon>
    </lineage>
</organism>
<keyword evidence="2" id="KW-1185">Reference proteome</keyword>
<dbReference type="Proteomes" id="UP000032483">
    <property type="component" value="Unassembled WGS sequence"/>
</dbReference>
<evidence type="ECO:0000313" key="2">
    <source>
        <dbReference type="Proteomes" id="UP000032483"/>
    </source>
</evidence>
<proteinExistence type="predicted"/>
<protein>
    <submittedName>
        <fullName evidence="1">Uncharacterized protein</fullName>
    </submittedName>
</protein>
<sequence>MPDKEWTELVDRLYNHLFLDDWKRRYVDEGVLDGTQWELTVQLDKKRKREYYGSNMYPAYWKRLNKLFQPYMTEAEIPMDDKGAEGE</sequence>
<dbReference type="AlphaFoldDB" id="A0A0D8IY41"/>
<accession>A0A0D8IY41</accession>
<gene>
    <name evidence="1" type="ORF">TQ39_17895</name>
</gene>
<dbReference type="SUPFAM" id="SSF89942">
    <property type="entry name" value="eEF1-gamma domain"/>
    <property type="match status" value="1"/>
</dbReference>
<name>A0A0D8IY41_9FIRM</name>
<dbReference type="GO" id="GO:0003746">
    <property type="term" value="F:translation elongation factor activity"/>
    <property type="evidence" value="ECO:0007669"/>
    <property type="project" value="InterPro"/>
</dbReference>
<dbReference type="EMBL" id="JXXK01000042">
    <property type="protein sequence ID" value="KJF38443.1"/>
    <property type="molecule type" value="Genomic_DNA"/>
</dbReference>
<reference evidence="1" key="1">
    <citation type="submission" date="2015-02" db="EMBL/GenBank/DDBJ databases">
        <title>A novel member of the family Ruminococcaceae isolated from human feces.</title>
        <authorList>
            <person name="Shkoporov A.N."/>
            <person name="Chaplin A.V."/>
            <person name="Motuzova O.V."/>
            <person name="Kafarskaia L.I."/>
            <person name="Khokhlova E.V."/>
            <person name="Efimov B.A."/>
        </authorList>
    </citation>
    <scope>NUCLEOTIDE SEQUENCE [LARGE SCALE GENOMIC DNA]</scope>
    <source>
        <strain evidence="1">585-1</strain>
    </source>
</reference>
<dbReference type="InterPro" id="IPR036433">
    <property type="entry name" value="EF1B_G_C_sf"/>
</dbReference>
<comment type="caution">
    <text evidence="1">The sequence shown here is derived from an EMBL/GenBank/DDBJ whole genome shotgun (WGS) entry which is preliminary data.</text>
</comment>
<evidence type="ECO:0000313" key="1">
    <source>
        <dbReference type="EMBL" id="KJF38443.1"/>
    </source>
</evidence>